<sequence>MAKYRSIMVDFWRDNFIVKLSFEEKSFYQYLMNNPGSSQCGIYSFSLSIAGFETGLSNDRVMELIEKFVADEKILYDEKTEEIMILNWYKYNLNSSRNTHICINRELKRVKSKSFLCKFYELCKSTKFSLDTMFEDIDIIKERSNEKLSKEAIESCYREDNIEEKANVASKDNISANNITEKDNTKKCLKDNEKSGMKEILSAFDNNIHMATFMELESLKAWREEIGSELVVLAINEAAQNNVRNMKYINGILLNWKDNGLKNLVDVKNYMDTFKKGKVKNNFKQSNNNNNNNNGFRNPSYYEFKPQNVGAYRVVGEDIYEDGTSI</sequence>
<dbReference type="Pfam" id="PF07261">
    <property type="entry name" value="DnaB_2"/>
    <property type="match status" value="1"/>
</dbReference>
<organism evidence="3 4">
    <name type="scientific">Clostridium putrefaciens</name>
    <dbReference type="NCBI Taxonomy" id="99675"/>
    <lineage>
        <taxon>Bacteria</taxon>
        <taxon>Bacillati</taxon>
        <taxon>Bacillota</taxon>
        <taxon>Clostridia</taxon>
        <taxon>Eubacteriales</taxon>
        <taxon>Clostridiaceae</taxon>
        <taxon>Clostridium</taxon>
    </lineage>
</organism>
<dbReference type="Proteomes" id="UP000254664">
    <property type="component" value="Unassembled WGS sequence"/>
</dbReference>
<feature type="domain" description="DnaB/C C-terminal" evidence="2">
    <location>
        <begin position="202"/>
        <end position="270"/>
    </location>
</feature>
<dbReference type="InterPro" id="IPR006343">
    <property type="entry name" value="DnaB/C_C"/>
</dbReference>
<evidence type="ECO:0000313" key="3">
    <source>
        <dbReference type="EMBL" id="SUY48114.1"/>
    </source>
</evidence>
<dbReference type="OrthoDB" id="3199595at2"/>
<keyword evidence="4" id="KW-1185">Reference proteome</keyword>
<dbReference type="PANTHER" id="PTHR37293:SF5">
    <property type="entry name" value="DNA REPLICATION PROTEIN"/>
    <property type="match status" value="1"/>
</dbReference>
<protein>
    <submittedName>
        <fullName evidence="3">DnaA domain-containing protein</fullName>
    </submittedName>
</protein>
<dbReference type="EMBL" id="UFWZ01000001">
    <property type="protein sequence ID" value="SUY48114.1"/>
    <property type="molecule type" value="Genomic_DNA"/>
</dbReference>
<dbReference type="InterPro" id="IPR034829">
    <property type="entry name" value="DnaD-like_sf"/>
</dbReference>
<dbReference type="SUPFAM" id="SSF158499">
    <property type="entry name" value="DnaD domain-like"/>
    <property type="match status" value="1"/>
</dbReference>
<proteinExistence type="inferred from homology"/>
<dbReference type="Gene3D" id="1.10.10.630">
    <property type="entry name" value="DnaD domain-like"/>
    <property type="match status" value="1"/>
</dbReference>
<dbReference type="AlphaFoldDB" id="A0A381JA31"/>
<comment type="similarity">
    <text evidence="1">Belongs to the DnaB/DnaD family.</text>
</comment>
<evidence type="ECO:0000313" key="4">
    <source>
        <dbReference type="Proteomes" id="UP000254664"/>
    </source>
</evidence>
<evidence type="ECO:0000256" key="1">
    <source>
        <dbReference type="ARBA" id="ARBA00093462"/>
    </source>
</evidence>
<reference evidence="3 4" key="1">
    <citation type="submission" date="2018-06" db="EMBL/GenBank/DDBJ databases">
        <authorList>
            <consortium name="Pathogen Informatics"/>
            <person name="Doyle S."/>
        </authorList>
    </citation>
    <scope>NUCLEOTIDE SEQUENCE [LARGE SCALE GENOMIC DNA]</scope>
    <source>
        <strain evidence="3 4">NCTC9836</strain>
    </source>
</reference>
<dbReference type="InterPro" id="IPR053162">
    <property type="entry name" value="DnaD"/>
</dbReference>
<dbReference type="PANTHER" id="PTHR37293">
    <property type="entry name" value="PHAGE REPLICATION PROTEIN-RELATED"/>
    <property type="match status" value="1"/>
</dbReference>
<evidence type="ECO:0000259" key="2">
    <source>
        <dbReference type="Pfam" id="PF07261"/>
    </source>
</evidence>
<accession>A0A381JA31</accession>
<dbReference type="NCBIfam" id="TIGR01446">
    <property type="entry name" value="DnaD_dom"/>
    <property type="match status" value="1"/>
</dbReference>
<dbReference type="RefSeq" id="WP_115641971.1">
    <property type="nucleotide sequence ID" value="NZ_UFWZ01000001.1"/>
</dbReference>
<name>A0A381JA31_9CLOT</name>
<gene>
    <name evidence="3" type="ORF">NCTC9836_02489</name>
</gene>